<name>A0A9D4KDD1_DREPO</name>
<evidence type="ECO:0000256" key="2">
    <source>
        <dbReference type="SAM" id="SignalP"/>
    </source>
</evidence>
<reference evidence="3" key="1">
    <citation type="journal article" date="2019" name="bioRxiv">
        <title>The Genome of the Zebra Mussel, Dreissena polymorpha: A Resource for Invasive Species Research.</title>
        <authorList>
            <person name="McCartney M.A."/>
            <person name="Auch B."/>
            <person name="Kono T."/>
            <person name="Mallez S."/>
            <person name="Zhang Y."/>
            <person name="Obille A."/>
            <person name="Becker A."/>
            <person name="Abrahante J.E."/>
            <person name="Garbe J."/>
            <person name="Badalamenti J.P."/>
            <person name="Herman A."/>
            <person name="Mangelson H."/>
            <person name="Liachko I."/>
            <person name="Sullivan S."/>
            <person name="Sone E.D."/>
            <person name="Koren S."/>
            <person name="Silverstein K.A.T."/>
            <person name="Beckman K.B."/>
            <person name="Gohl D.M."/>
        </authorList>
    </citation>
    <scope>NUCLEOTIDE SEQUENCE</scope>
    <source>
        <strain evidence="3">Duluth1</strain>
        <tissue evidence="3">Whole animal</tissue>
    </source>
</reference>
<feature type="compositionally biased region" description="Low complexity" evidence="1">
    <location>
        <begin position="505"/>
        <end position="516"/>
    </location>
</feature>
<feature type="compositionally biased region" description="Acidic residues" evidence="1">
    <location>
        <begin position="821"/>
        <end position="832"/>
    </location>
</feature>
<keyword evidence="2" id="KW-0732">Signal</keyword>
<feature type="region of interest" description="Disordered" evidence="1">
    <location>
        <begin position="48"/>
        <end position="68"/>
    </location>
</feature>
<feature type="region of interest" description="Disordered" evidence="1">
    <location>
        <begin position="500"/>
        <end position="637"/>
    </location>
</feature>
<feature type="region of interest" description="Disordered" evidence="1">
    <location>
        <begin position="789"/>
        <end position="840"/>
    </location>
</feature>
<feature type="compositionally biased region" description="Low complexity" evidence="1">
    <location>
        <begin position="791"/>
        <end position="800"/>
    </location>
</feature>
<gene>
    <name evidence="3" type="ORF">DPMN_110818</name>
</gene>
<feature type="compositionally biased region" description="Low complexity" evidence="1">
    <location>
        <begin position="531"/>
        <end position="540"/>
    </location>
</feature>
<protein>
    <submittedName>
        <fullName evidence="3">Uncharacterized protein</fullName>
    </submittedName>
</protein>
<feature type="region of interest" description="Disordered" evidence="1">
    <location>
        <begin position="209"/>
        <end position="377"/>
    </location>
</feature>
<feature type="compositionally biased region" description="Basic and acidic residues" evidence="1">
    <location>
        <begin position="48"/>
        <end position="63"/>
    </location>
</feature>
<accession>A0A9D4KDD1</accession>
<dbReference type="EMBL" id="JAIWYP010000004">
    <property type="protein sequence ID" value="KAH3837429.1"/>
    <property type="molecule type" value="Genomic_DNA"/>
</dbReference>
<evidence type="ECO:0000256" key="1">
    <source>
        <dbReference type="SAM" id="MobiDB-lite"/>
    </source>
</evidence>
<sequence>MKTITIYFVFYLISGAFCRAIWQDDYVGTAEDDFEPNDYVSDHTAHVQDRSAGKSPLDTHDTVNEDNFNDYRVSPIGIGQRSLGYDDSRIDNELFEDDNNEKIDRARSLESKHIRQVSASTPKQDTSTPLPLMQNQDNSLKRLAAQQHLSQAEINEVSKYIEAQKGQTNKQSRTESPELLKMRGNLGKMEEMIRSLYWKTRKEIDMTYTGSEPKNTTEALNTDVPPKKVSGLTQVNLPTQVAQSTTLNPPKTVTTSTPAPLMCTQTPAVVPSSAHSNNAPNPTPASPPKRSLGSMTQSETNKDLDFEDNLDDEESRRKKRHIHVNSGSSQAPRSKKSKGVKLSLDKHSPRKTRKSQGVPIQEDMRFENDNDEEVDGARSLESKHIRQVSASTPKQGTSAPLLLVQNQDNDLKTMAEQHHLSQAKINEESSTRGQDRDALLKMRGNLGKMEKLIRSLYWKTRKEIDMTYTGSKPINTTEALNTVVPPKKVSGLTQVNLPSQVAQSTTLNPPKTVTTPTPVPLMCTQTPAVVPSSAHSNNAPNPTPASPPKRSLGSMTQSETNKDLDFEDNLDDEESRRKKRHIHVNSGSSQAPRSKKSKGVKLSLDKHSPRKTRKSQGVPIQEDMRFENDNDEEVDGARSLESKHIRQVSASTPKQGTSAPLLLVQNQDNDLKTMAEQHHLSQAKINEESSTRGQDRDALLKMRGNLGKMEKLIRSLYWKTRKEIDMTYTGSKPINTTEALNTVVPPKKVSGLTQVNLPSQVAQSTTLNPPITVSTPTPVPLMCTQTPAVVPSSAHSNNAPNPTPASPPKRSLGSMTKSETNEDLDFENDLDGESSRRKKRCIGASGSCSKVQMSKKSTDVKLAVSKNSPRKSAGVSIVEDLVNIKQSLGLLKKFVNNIVRKVAHRTNDASNEEMADIRSNSDRISELNKTLAGKIDEIRYNITLLMASQRVMGETVTTVMVNMISLLKKILPITIRKQLEETNTSNRELYEEIEERDPQTEERTSQRALKKSKVLLEQLAAKLYLDQIKKGEENVA</sequence>
<dbReference type="AlphaFoldDB" id="A0A9D4KDD1"/>
<proteinExistence type="predicted"/>
<feature type="compositionally biased region" description="Polar residues" evidence="1">
    <location>
        <begin position="117"/>
        <end position="132"/>
    </location>
</feature>
<evidence type="ECO:0000313" key="3">
    <source>
        <dbReference type="EMBL" id="KAH3837429.1"/>
    </source>
</evidence>
<feature type="compositionally biased region" description="Low complexity" evidence="1">
    <location>
        <begin position="271"/>
        <end position="280"/>
    </location>
</feature>
<dbReference type="Proteomes" id="UP000828390">
    <property type="component" value="Unassembled WGS sequence"/>
</dbReference>
<organism evidence="3 4">
    <name type="scientific">Dreissena polymorpha</name>
    <name type="common">Zebra mussel</name>
    <name type="synonym">Mytilus polymorpha</name>
    <dbReference type="NCBI Taxonomy" id="45954"/>
    <lineage>
        <taxon>Eukaryota</taxon>
        <taxon>Metazoa</taxon>
        <taxon>Spiralia</taxon>
        <taxon>Lophotrochozoa</taxon>
        <taxon>Mollusca</taxon>
        <taxon>Bivalvia</taxon>
        <taxon>Autobranchia</taxon>
        <taxon>Heteroconchia</taxon>
        <taxon>Euheterodonta</taxon>
        <taxon>Imparidentia</taxon>
        <taxon>Neoheterodontei</taxon>
        <taxon>Myida</taxon>
        <taxon>Dreissenoidea</taxon>
        <taxon>Dreissenidae</taxon>
        <taxon>Dreissena</taxon>
    </lineage>
</organism>
<evidence type="ECO:0000313" key="4">
    <source>
        <dbReference type="Proteomes" id="UP000828390"/>
    </source>
</evidence>
<feature type="chain" id="PRO_5038658377" evidence="2">
    <location>
        <begin position="19"/>
        <end position="1036"/>
    </location>
</feature>
<comment type="caution">
    <text evidence="3">The sequence shown here is derived from an EMBL/GenBank/DDBJ whole genome shotgun (WGS) entry which is preliminary data.</text>
</comment>
<keyword evidence="4" id="KW-1185">Reference proteome</keyword>
<feature type="compositionally biased region" description="Polar residues" evidence="1">
    <location>
        <begin position="231"/>
        <end position="267"/>
    </location>
</feature>
<feature type="compositionally biased region" description="Polar residues" evidence="1">
    <location>
        <begin position="209"/>
        <end position="220"/>
    </location>
</feature>
<reference evidence="3" key="2">
    <citation type="submission" date="2020-11" db="EMBL/GenBank/DDBJ databases">
        <authorList>
            <person name="McCartney M.A."/>
            <person name="Auch B."/>
            <person name="Kono T."/>
            <person name="Mallez S."/>
            <person name="Becker A."/>
            <person name="Gohl D.M."/>
            <person name="Silverstein K.A.T."/>
            <person name="Koren S."/>
            <person name="Bechman K.B."/>
            <person name="Herman A."/>
            <person name="Abrahante J.E."/>
            <person name="Garbe J."/>
        </authorList>
    </citation>
    <scope>NUCLEOTIDE SEQUENCE</scope>
    <source>
        <strain evidence="3">Duluth1</strain>
        <tissue evidence="3">Whole animal</tissue>
    </source>
</reference>
<feature type="region of interest" description="Disordered" evidence="1">
    <location>
        <begin position="111"/>
        <end position="132"/>
    </location>
</feature>
<feature type="signal peptide" evidence="2">
    <location>
        <begin position="1"/>
        <end position="18"/>
    </location>
</feature>